<dbReference type="KEGG" id="lbt:AYR52_11680"/>
<dbReference type="Gene3D" id="1.10.1370.20">
    <property type="entry name" value="Oligoendopeptidase f, C-terminal domain"/>
    <property type="match status" value="1"/>
</dbReference>
<evidence type="ECO:0000256" key="2">
    <source>
        <dbReference type="ARBA" id="ARBA00022723"/>
    </source>
</evidence>
<dbReference type="GO" id="GO:0006518">
    <property type="term" value="P:peptide metabolic process"/>
    <property type="evidence" value="ECO:0007669"/>
    <property type="project" value="TreeGrafter"/>
</dbReference>
<dbReference type="InterPro" id="IPR042088">
    <property type="entry name" value="OligoPept_F_C"/>
</dbReference>
<dbReference type="Gene3D" id="1.10.287.830">
    <property type="entry name" value="putative peptidase helix hairpin domain like"/>
    <property type="match status" value="1"/>
</dbReference>
<organism evidence="9 10">
    <name type="scientific">Loigolactobacillus backii</name>
    <dbReference type="NCBI Taxonomy" id="375175"/>
    <lineage>
        <taxon>Bacteria</taxon>
        <taxon>Bacillati</taxon>
        <taxon>Bacillota</taxon>
        <taxon>Bacilli</taxon>
        <taxon>Lactobacillales</taxon>
        <taxon>Lactobacillaceae</taxon>
        <taxon>Loigolactobacillus</taxon>
    </lineage>
</organism>
<keyword evidence="1 6" id="KW-0645">Protease</keyword>
<accession>A0A192GZQ7</accession>
<keyword evidence="4 6" id="KW-0862">Zinc</keyword>
<dbReference type="SUPFAM" id="SSF55486">
    <property type="entry name" value="Metalloproteases ('zincins'), catalytic domain"/>
    <property type="match status" value="1"/>
</dbReference>
<dbReference type="InterPro" id="IPR001567">
    <property type="entry name" value="Pept_M3A_M3B_dom"/>
</dbReference>
<dbReference type="PANTHER" id="PTHR11804">
    <property type="entry name" value="PROTEASE M3 THIMET OLIGOPEPTIDASE-RELATED"/>
    <property type="match status" value="1"/>
</dbReference>
<dbReference type="AlphaFoldDB" id="A0A192GZQ7"/>
<evidence type="ECO:0000256" key="5">
    <source>
        <dbReference type="ARBA" id="ARBA00023049"/>
    </source>
</evidence>
<evidence type="ECO:0000256" key="4">
    <source>
        <dbReference type="ARBA" id="ARBA00022833"/>
    </source>
</evidence>
<dbReference type="NCBIfam" id="TIGR00181">
    <property type="entry name" value="pepF"/>
    <property type="match status" value="1"/>
</dbReference>
<dbReference type="InterPro" id="IPR013647">
    <property type="entry name" value="OligopepF_N_dom"/>
</dbReference>
<dbReference type="Pfam" id="PF08439">
    <property type="entry name" value="Peptidase_M3_N"/>
    <property type="match status" value="1"/>
</dbReference>
<evidence type="ECO:0000313" key="9">
    <source>
        <dbReference type="EMBL" id="ANK61575.1"/>
    </source>
</evidence>
<dbReference type="Pfam" id="PF01432">
    <property type="entry name" value="Peptidase_M3"/>
    <property type="match status" value="1"/>
</dbReference>
<dbReference type="STRING" id="375175.AYR53_01640"/>
<dbReference type="InterPro" id="IPR045090">
    <property type="entry name" value="Pept_M3A_M3B"/>
</dbReference>
<evidence type="ECO:0000259" key="8">
    <source>
        <dbReference type="Pfam" id="PF08439"/>
    </source>
</evidence>
<dbReference type="PANTHER" id="PTHR11804:SF84">
    <property type="entry name" value="SACCHAROLYSIN"/>
    <property type="match status" value="1"/>
</dbReference>
<feature type="domain" description="Oligopeptidase F N-terminal" evidence="8">
    <location>
        <begin position="117"/>
        <end position="186"/>
    </location>
</feature>
<name>A0A192GZQ7_9LACO</name>
<evidence type="ECO:0000256" key="3">
    <source>
        <dbReference type="ARBA" id="ARBA00022801"/>
    </source>
</evidence>
<sequence length="602" mass="68368">MSNTQKLPLRKDIPVELTWDLTTVYPTDDDWEAAYKDVQTLTTTVEKLSGTLAANARDLSTGLEQIFDLYRKLEKVYVYASLKTNQDNNDPTYQAMSQRAGALVAKVSAQTAFVEPEILAIPEDKLTSYIDENSNLQVYKHYLTQLTAARDHTLSTNEESLLAGASDVFDGSSQTFNVLNDVDLPFPTVKDAQGNDVQLSQGVYGTLIESTDQAVRQNAFKQLYKVYNQFRNTLASTLITNVKMHNFRAQAHHYPSARAAAMAGNHIPESVYTTLVDVVKKHLPLLHRYVALRKKTLKLKQVHMYDMYTPLTGEPTLTYTYKEAQQEVLKAVKVLGRDYTSVVEEAYEKRWIDVVENKGKTSGAYSSGMYDTNPYILLNWQNNLNSLYTLIHEMGHSVHSYYTHHNQPYVYGDYAIFVAEIASTTNENLLTDYLLKTQTDPKVRAYVLNYYLDGFKGTIFRQTQFAEFEQFIHTQDANGIALTAESMSDYYGKLNKAYYGPDTADDPEIALEWSRIPHFYLNYYVYQYATGFAAATTLADKIVNGKRPERDAYINYLKSGSSAYPIEIMQAAGVDMTKADYLEKAFTVFEERLTELEKLLAD</sequence>
<dbReference type="CDD" id="cd09608">
    <property type="entry name" value="M3B_PepF"/>
    <property type="match status" value="1"/>
</dbReference>
<proteinExistence type="inferred from homology"/>
<dbReference type="EC" id="3.4.24.-" evidence="6"/>
<dbReference type="Gene3D" id="1.20.140.70">
    <property type="entry name" value="Oligopeptidase f, N-terminal domain"/>
    <property type="match status" value="1"/>
</dbReference>
<protein>
    <recommendedName>
        <fullName evidence="6">Oligopeptidase F</fullName>
        <ecNumber evidence="6">3.4.24.-</ecNumber>
    </recommendedName>
</protein>
<comment type="similarity">
    <text evidence="6">Belongs to the peptidase M3B family.</text>
</comment>
<comment type="function">
    <text evidence="6">Has oligopeptidase activity and degrades a variety of small bioactive peptides.</text>
</comment>
<dbReference type="GO" id="GO:0006508">
    <property type="term" value="P:proteolysis"/>
    <property type="evidence" value="ECO:0007669"/>
    <property type="project" value="UniProtKB-KW"/>
</dbReference>
<reference evidence="9 10" key="1">
    <citation type="submission" date="2016-03" db="EMBL/GenBank/DDBJ databases">
        <title>Pediococcus and Lactobacillus from brewery environment - whole genome sequencing and assembly.</title>
        <authorList>
            <person name="Behr J."/>
            <person name="Geissler A.J."/>
            <person name="Vogel R.F."/>
        </authorList>
    </citation>
    <scope>NUCLEOTIDE SEQUENCE [LARGE SCALE GENOMIC DNA]</scope>
    <source>
        <strain evidence="9 10">TMW 1.1989</strain>
    </source>
</reference>
<dbReference type="EMBL" id="CP014873">
    <property type="protein sequence ID" value="ANK61575.1"/>
    <property type="molecule type" value="Genomic_DNA"/>
</dbReference>
<feature type="domain" description="Peptidase M3A/M3B catalytic" evidence="7">
    <location>
        <begin position="207"/>
        <end position="586"/>
    </location>
</feature>
<dbReference type="GeneID" id="42980939"/>
<dbReference type="Proteomes" id="UP000078582">
    <property type="component" value="Chromosome"/>
</dbReference>
<evidence type="ECO:0000256" key="1">
    <source>
        <dbReference type="ARBA" id="ARBA00022670"/>
    </source>
</evidence>
<keyword evidence="3 6" id="KW-0378">Hydrolase</keyword>
<dbReference type="GO" id="GO:0004222">
    <property type="term" value="F:metalloendopeptidase activity"/>
    <property type="evidence" value="ECO:0007669"/>
    <property type="project" value="UniProtKB-UniRule"/>
</dbReference>
<dbReference type="OrthoDB" id="9766487at2"/>
<evidence type="ECO:0000256" key="6">
    <source>
        <dbReference type="RuleBase" id="RU368091"/>
    </source>
</evidence>
<keyword evidence="2 6" id="KW-0479">Metal-binding</keyword>
<comment type="cofactor">
    <cofactor evidence="6">
        <name>Zn(2+)</name>
        <dbReference type="ChEBI" id="CHEBI:29105"/>
    </cofactor>
    <text evidence="6">Binds 1 zinc ion.</text>
</comment>
<dbReference type="InterPro" id="IPR004438">
    <property type="entry name" value="Peptidase_M3B"/>
</dbReference>
<keyword evidence="5 6" id="KW-0482">Metalloprotease</keyword>
<evidence type="ECO:0000313" key="10">
    <source>
        <dbReference type="Proteomes" id="UP000078582"/>
    </source>
</evidence>
<keyword evidence="10" id="KW-1185">Reference proteome</keyword>
<gene>
    <name evidence="9" type="ORF">AYR53_01640</name>
</gene>
<dbReference type="GO" id="GO:0046872">
    <property type="term" value="F:metal ion binding"/>
    <property type="evidence" value="ECO:0007669"/>
    <property type="project" value="UniProtKB-UniRule"/>
</dbReference>
<evidence type="ECO:0000259" key="7">
    <source>
        <dbReference type="Pfam" id="PF01432"/>
    </source>
</evidence>
<dbReference type="RefSeq" id="WP_068226155.1">
    <property type="nucleotide sequence ID" value="NZ_CP014623.1"/>
</dbReference>